<dbReference type="Proteomes" id="UP000075882">
    <property type="component" value="Unassembled WGS sequence"/>
</dbReference>
<keyword evidence="2" id="KW-0863">Zinc-finger</keyword>
<dbReference type="AlphaFoldDB" id="A0A8W7PBN8"/>
<evidence type="ECO:0000256" key="3">
    <source>
        <dbReference type="ARBA" id="ARBA00022833"/>
    </source>
</evidence>
<protein>
    <recommendedName>
        <fullName evidence="4">FLYWCH-type domain-containing protein</fullName>
    </recommendedName>
</protein>
<dbReference type="EnsemblMetazoa" id="ACOM028377-RA">
    <property type="protein sequence ID" value="ACOM028377-PA.1"/>
    <property type="gene ID" value="ACOM028377"/>
</dbReference>
<evidence type="ECO:0000256" key="2">
    <source>
        <dbReference type="ARBA" id="ARBA00022771"/>
    </source>
</evidence>
<sequence length="209" mass="24581">LLNAQIINEAVFHYHFIPYAKDVPHPDTRLISKSRITNQLCIDGFPFTRHMMKKDTIYWRCIQFRAFRCPARHRQNRATGLLELVHSEHNHEQIQTRHPAVKNVSFIRSKRGAMQLHVNGYFYTKDKTRNNITFWSCTQARVYCCAARASSVSTVHKKGTHREKVILRGDHNHPIVTERRKPGKRAQLILDLHRKRTSVTNEHKIKKKS</sequence>
<evidence type="ECO:0000259" key="4">
    <source>
        <dbReference type="Pfam" id="PF04500"/>
    </source>
</evidence>
<proteinExistence type="predicted"/>
<dbReference type="Pfam" id="PF04500">
    <property type="entry name" value="FLYWCH"/>
    <property type="match status" value="2"/>
</dbReference>
<keyword evidence="3" id="KW-0862">Zinc</keyword>
<evidence type="ECO:0000313" key="5">
    <source>
        <dbReference type="EnsemblMetazoa" id="ACOM028377-PA.1"/>
    </source>
</evidence>
<dbReference type="GO" id="GO:0008270">
    <property type="term" value="F:zinc ion binding"/>
    <property type="evidence" value="ECO:0007669"/>
    <property type="project" value="UniProtKB-KW"/>
</dbReference>
<feature type="domain" description="FLYWCH-type" evidence="4">
    <location>
        <begin position="32"/>
        <end position="91"/>
    </location>
</feature>
<feature type="domain" description="FLYWCH-type" evidence="4">
    <location>
        <begin position="106"/>
        <end position="173"/>
    </location>
</feature>
<accession>A0A8W7PBN8</accession>
<reference evidence="5" key="1">
    <citation type="submission" date="2022-08" db="UniProtKB">
        <authorList>
            <consortium name="EnsemblMetazoa"/>
        </authorList>
    </citation>
    <scope>IDENTIFICATION</scope>
</reference>
<name>A0A8W7PBN8_ANOCL</name>
<dbReference type="Gene3D" id="2.20.25.240">
    <property type="match status" value="2"/>
</dbReference>
<dbReference type="InterPro" id="IPR007588">
    <property type="entry name" value="Znf_FLYWCH"/>
</dbReference>
<organism evidence="5">
    <name type="scientific">Anopheles coluzzii</name>
    <name type="common">African malaria mosquito</name>
    <dbReference type="NCBI Taxonomy" id="1518534"/>
    <lineage>
        <taxon>Eukaryota</taxon>
        <taxon>Metazoa</taxon>
        <taxon>Ecdysozoa</taxon>
        <taxon>Arthropoda</taxon>
        <taxon>Hexapoda</taxon>
        <taxon>Insecta</taxon>
        <taxon>Pterygota</taxon>
        <taxon>Neoptera</taxon>
        <taxon>Endopterygota</taxon>
        <taxon>Diptera</taxon>
        <taxon>Nematocera</taxon>
        <taxon>Culicoidea</taxon>
        <taxon>Culicidae</taxon>
        <taxon>Anophelinae</taxon>
        <taxon>Anopheles</taxon>
    </lineage>
</organism>
<evidence type="ECO:0000256" key="1">
    <source>
        <dbReference type="ARBA" id="ARBA00022723"/>
    </source>
</evidence>
<keyword evidence="1" id="KW-0479">Metal-binding</keyword>